<dbReference type="AlphaFoldDB" id="A0A6J4TV21"/>
<evidence type="ECO:0000256" key="1">
    <source>
        <dbReference type="ARBA" id="ARBA00022729"/>
    </source>
</evidence>
<proteinExistence type="predicted"/>
<reference evidence="4" key="1">
    <citation type="submission" date="2020-02" db="EMBL/GenBank/DDBJ databases">
        <authorList>
            <person name="Meier V. D."/>
        </authorList>
    </citation>
    <scope>NUCLEOTIDE SEQUENCE</scope>
    <source>
        <strain evidence="4">AVDCRST_MAG85</strain>
    </source>
</reference>
<dbReference type="SUPFAM" id="SSF53474">
    <property type="entry name" value="alpha/beta-Hydrolases"/>
    <property type="match status" value="1"/>
</dbReference>
<accession>A0A6J4TV21</accession>
<sequence length="823" mass="87616">MGRLIQCCALALVLTVLPGSAAASLPSVDSGHRPGPDVLYAPAPRAPQLENTGPWTAPPILVSGASAYRDGEFLYQDFLLDDYGAAGAREPDNPIGPESYLFAPTTGTMTYPTDEVYADNAADLVELRTKPLDGATAFRITLNTLKDPARTGVTIAIGSSATAMPWPHEAGVRSPAQLFLTVHGTTAELRDAATGAVKSPAPTATVDLERRQIDVRVPHAAWNPGTSKVRLAAGAGLWDAAAGRYLTPAARRSATTPGGAAPTRAALFNVAFRFNEPLPDVDNPAVGWTIADAAAGAAIQATWWREKAQAEALTVGDVSPFFAEVDFGKLAAKADDDAGVPKTGPMSRIFASRFSFGQGVDHSKVCFSVGSEASEPGPKCQGRHVGQLQPYALYVPKKGQPAKGFGLTLLLHSLSGNYNQYTASKNQSQMGDRSAGTLVATPNGRGPDGFYAGIAEADTFEVWSDVARHYALDPDWTTVTGYSMGGFGTYRLLARYPDLFARGMSVVGTPGSVDDQLASLRNTPVMNWVAAGDELVPINETEKLATDLAASRLRFIHDLFPQADHLTLATNDEYGPGAEFLGGHRVDRDPHHVTYVVDPGDDGAAARAVADHAYWVSGVTPRDAKAEQRGTIDARSDGFGVGDPDVGDVEEGAGAVVGGARGPQSYRRRSREWGRPKTIARADRLTVTAKNLTTATIDTKRARLSCSPLVDLKSDGPFDLRLSCPAASASGDIAGPGRPGRRRGATGCALTSVVVRLPRVKGRRIVSVLVTRKGRRVRLKRGRNVRVVVVRRPTTRTFALRLRVRTSGKRPRTVTVLRRFRGC</sequence>
<evidence type="ECO:0000256" key="2">
    <source>
        <dbReference type="SAM" id="MobiDB-lite"/>
    </source>
</evidence>
<dbReference type="SUPFAM" id="SSF49344">
    <property type="entry name" value="CBD9-like"/>
    <property type="match status" value="1"/>
</dbReference>
<gene>
    <name evidence="4" type="ORF">AVDCRST_MAG85-3826</name>
</gene>
<feature type="signal peptide" evidence="3">
    <location>
        <begin position="1"/>
        <end position="23"/>
    </location>
</feature>
<feature type="region of interest" description="Disordered" evidence="2">
    <location>
        <begin position="651"/>
        <end position="675"/>
    </location>
</feature>
<dbReference type="EMBL" id="CADCVT010000430">
    <property type="protein sequence ID" value="CAA9532732.1"/>
    <property type="molecule type" value="Genomic_DNA"/>
</dbReference>
<dbReference type="PANTHER" id="PTHR43037">
    <property type="entry name" value="UNNAMED PRODUCT-RELATED"/>
    <property type="match status" value="1"/>
</dbReference>
<name>A0A6J4TV21_9ACTN</name>
<dbReference type="InterPro" id="IPR029058">
    <property type="entry name" value="AB_hydrolase_fold"/>
</dbReference>
<protein>
    <recommendedName>
        <fullName evidence="5">Peptidase S9 prolyl oligopeptidase catalytic domain-containing protein</fullName>
    </recommendedName>
</protein>
<dbReference type="InterPro" id="IPR050955">
    <property type="entry name" value="Plant_Biomass_Hydrol_Est"/>
</dbReference>
<dbReference type="PANTHER" id="PTHR43037:SF1">
    <property type="entry name" value="BLL1128 PROTEIN"/>
    <property type="match status" value="1"/>
</dbReference>
<evidence type="ECO:0000256" key="3">
    <source>
        <dbReference type="SAM" id="SignalP"/>
    </source>
</evidence>
<keyword evidence="1 3" id="KW-0732">Signal</keyword>
<feature type="region of interest" description="Disordered" evidence="2">
    <location>
        <begin position="25"/>
        <end position="55"/>
    </location>
</feature>
<evidence type="ECO:0000313" key="4">
    <source>
        <dbReference type="EMBL" id="CAA9532732.1"/>
    </source>
</evidence>
<organism evidence="4">
    <name type="scientific">uncultured Solirubrobacteraceae bacterium</name>
    <dbReference type="NCBI Taxonomy" id="1162706"/>
    <lineage>
        <taxon>Bacteria</taxon>
        <taxon>Bacillati</taxon>
        <taxon>Actinomycetota</taxon>
        <taxon>Thermoleophilia</taxon>
        <taxon>Solirubrobacterales</taxon>
        <taxon>Solirubrobacteraceae</taxon>
        <taxon>environmental samples</taxon>
    </lineage>
</organism>
<evidence type="ECO:0008006" key="5">
    <source>
        <dbReference type="Google" id="ProtNLM"/>
    </source>
</evidence>
<feature type="chain" id="PRO_5038973206" description="Peptidase S9 prolyl oligopeptidase catalytic domain-containing protein" evidence="3">
    <location>
        <begin position="24"/>
        <end position="823"/>
    </location>
</feature>
<dbReference type="Gene3D" id="3.40.50.1820">
    <property type="entry name" value="alpha/beta hydrolase"/>
    <property type="match status" value="1"/>
</dbReference>